<sequence length="122" mass="13514">MAVLSTLALGEQFVDEFDFGASWTHLCTVEPARIDPESELGIVPRSPHPYCGMGQNTRCSTGAGRQRPCPADRGHVRVLSRLAEAIAEKFTIRVHPLSVERAMTRAENPESGDVQGHRRYQQ</sequence>
<accession>A0A5B1BLP7</accession>
<name>A0A5B1BLP7_MYCSI</name>
<evidence type="ECO:0000313" key="3">
    <source>
        <dbReference type="Proteomes" id="UP000324701"/>
    </source>
</evidence>
<reference evidence="2 3" key="1">
    <citation type="submission" date="2019-09" db="EMBL/GenBank/DDBJ databases">
        <title>Report of infection by Mycobacterium simiae a patient suffering from pulmonary tuberculosis.</title>
        <authorList>
            <person name="Mohanty P.S."/>
            <person name="Bansal A.K."/>
            <person name="Singh H."/>
            <person name="Sharma S."/>
            <person name="Patil S.A."/>
            <person name="Upadhaya P."/>
            <person name="Singh P.K."/>
            <person name="Kumar D."/>
            <person name="Kumar S."/>
            <person name="Singh R.K."/>
            <person name="Chaudhary B."/>
        </authorList>
    </citation>
    <scope>NUCLEOTIDE SEQUENCE [LARGE SCALE GENOMIC DNA]</scope>
    <source>
        <strain evidence="2 3">JAL-560-SIM</strain>
    </source>
</reference>
<dbReference type="AlphaFoldDB" id="A0A5B1BLP7"/>
<dbReference type="EMBL" id="VTZN01000081">
    <property type="protein sequence ID" value="KAA1249628.1"/>
    <property type="molecule type" value="Genomic_DNA"/>
</dbReference>
<evidence type="ECO:0000256" key="1">
    <source>
        <dbReference type="SAM" id="MobiDB-lite"/>
    </source>
</evidence>
<dbReference type="Proteomes" id="UP000324701">
    <property type="component" value="Unassembled WGS sequence"/>
</dbReference>
<organism evidence="2 3">
    <name type="scientific">Mycobacterium simiae</name>
    <name type="common">Mycobacterium habana</name>
    <dbReference type="NCBI Taxonomy" id="1784"/>
    <lineage>
        <taxon>Bacteria</taxon>
        <taxon>Bacillati</taxon>
        <taxon>Actinomycetota</taxon>
        <taxon>Actinomycetes</taxon>
        <taxon>Mycobacteriales</taxon>
        <taxon>Mycobacteriaceae</taxon>
        <taxon>Mycobacterium</taxon>
        <taxon>Mycobacterium simiae complex</taxon>
    </lineage>
</organism>
<gene>
    <name evidence="2" type="ORF">F0Q45_14090</name>
</gene>
<comment type="caution">
    <text evidence="2">The sequence shown here is derived from an EMBL/GenBank/DDBJ whole genome shotgun (WGS) entry which is preliminary data.</text>
</comment>
<feature type="region of interest" description="Disordered" evidence="1">
    <location>
        <begin position="102"/>
        <end position="122"/>
    </location>
</feature>
<dbReference type="OrthoDB" id="9816539at2"/>
<protein>
    <submittedName>
        <fullName evidence="2">Uncharacterized protein</fullName>
    </submittedName>
</protein>
<proteinExistence type="predicted"/>
<evidence type="ECO:0000313" key="2">
    <source>
        <dbReference type="EMBL" id="KAA1249628.1"/>
    </source>
</evidence>
<keyword evidence="3" id="KW-1185">Reference proteome</keyword>